<dbReference type="SMART" id="SM00342">
    <property type="entry name" value="HTH_ARAC"/>
    <property type="match status" value="1"/>
</dbReference>
<gene>
    <name evidence="5" type="ORF">G3480_18655</name>
</gene>
<dbReference type="GO" id="GO:0003700">
    <property type="term" value="F:DNA-binding transcription factor activity"/>
    <property type="evidence" value="ECO:0007669"/>
    <property type="project" value="InterPro"/>
</dbReference>
<dbReference type="InterPro" id="IPR032687">
    <property type="entry name" value="AraC-type_N"/>
</dbReference>
<dbReference type="InterPro" id="IPR009057">
    <property type="entry name" value="Homeodomain-like_sf"/>
</dbReference>
<reference evidence="5 6" key="2">
    <citation type="submission" date="2020-02" db="EMBL/GenBank/DDBJ databases">
        <title>Genome sequences of Thiorhodococcus mannitoliphagus and Thiorhodococcus minor, purple sulfur photosynthetic bacteria in the gammaproteobacterial family, Chromatiaceae.</title>
        <authorList>
            <person name="Aviles F.A."/>
            <person name="Meyer T.E."/>
            <person name="Kyndt J.A."/>
        </authorList>
    </citation>
    <scope>NUCLEOTIDE SEQUENCE [LARGE SCALE GENOMIC DNA]</scope>
    <source>
        <strain evidence="5 6">DSM 18266</strain>
    </source>
</reference>
<keyword evidence="6" id="KW-1185">Reference proteome</keyword>
<organism evidence="5 6">
    <name type="scientific">Thiorhodococcus mannitoliphagus</name>
    <dbReference type="NCBI Taxonomy" id="329406"/>
    <lineage>
        <taxon>Bacteria</taxon>
        <taxon>Pseudomonadati</taxon>
        <taxon>Pseudomonadota</taxon>
        <taxon>Gammaproteobacteria</taxon>
        <taxon>Chromatiales</taxon>
        <taxon>Chromatiaceae</taxon>
        <taxon>Thiorhodococcus</taxon>
    </lineage>
</organism>
<protein>
    <submittedName>
        <fullName evidence="5">AraC family transcriptional regulator</fullName>
    </submittedName>
</protein>
<dbReference type="SUPFAM" id="SSF46689">
    <property type="entry name" value="Homeodomain-like"/>
    <property type="match status" value="1"/>
</dbReference>
<keyword evidence="1" id="KW-0805">Transcription regulation</keyword>
<dbReference type="PROSITE" id="PS01124">
    <property type="entry name" value="HTH_ARAC_FAMILY_2"/>
    <property type="match status" value="1"/>
</dbReference>
<reference evidence="6" key="1">
    <citation type="journal article" date="2020" name="Microbiol. Resour. Announc.">
        <title>Draft Genome Sequences of Thiorhodococcus mannitoliphagus and Thiorhodococcus minor, Purple Sulfur Photosynthetic Bacteria in the Gammaproteobacterial Family Chromatiaceae.</title>
        <authorList>
            <person name="Aviles F.A."/>
            <person name="Meyer T.E."/>
            <person name="Kyndt J.A."/>
        </authorList>
    </citation>
    <scope>NUCLEOTIDE SEQUENCE [LARGE SCALE GENOMIC DNA]</scope>
    <source>
        <strain evidence="6">DSM 18266</strain>
    </source>
</reference>
<keyword evidence="3" id="KW-0804">Transcription</keyword>
<dbReference type="EMBL" id="JAAIJR010000093">
    <property type="protein sequence ID" value="NEX22300.1"/>
    <property type="molecule type" value="Genomic_DNA"/>
</dbReference>
<sequence length="332" mass="36898">MAPILPVPSLLARFGLDPAPIITEAGFDPGWFDDPEHRVPFAAIGRLLALCVERSDCPWFGHLIGEQAGIEVLGLIGQLASQAPDVGAALHEIILYLHLHDRGAVPALWLTQERAILAYVIHQPEIPGIEQFYDGAVAIIHNIIKKLCGPEFRPLEIRLSRPRPADVEPYQRCYRAPLSFGAEHSAVVFDVNWLRHPLDGADAQLHAQLLQTIECFDAQWAEDLIAHLRRVLRQVLILGAAPGDTSLAHAARLFALHRRTLNRRLRARGTSFKALIEEARYDVARQLLRDTNLSSTDIAVSLDYADASAFTRAFKRWSGVTPGTWRASPPVR</sequence>
<dbReference type="Pfam" id="PF12625">
    <property type="entry name" value="Arabinose_bd"/>
    <property type="match status" value="1"/>
</dbReference>
<evidence type="ECO:0000256" key="3">
    <source>
        <dbReference type="ARBA" id="ARBA00023163"/>
    </source>
</evidence>
<evidence type="ECO:0000313" key="6">
    <source>
        <dbReference type="Proteomes" id="UP000471640"/>
    </source>
</evidence>
<name>A0A6P1DXU5_9GAMM</name>
<dbReference type="GO" id="GO:0005829">
    <property type="term" value="C:cytosol"/>
    <property type="evidence" value="ECO:0007669"/>
    <property type="project" value="TreeGrafter"/>
</dbReference>
<dbReference type="PANTHER" id="PTHR47894:SF4">
    <property type="entry name" value="HTH-TYPE TRANSCRIPTIONAL REGULATOR GADX"/>
    <property type="match status" value="1"/>
</dbReference>
<evidence type="ECO:0000313" key="5">
    <source>
        <dbReference type="EMBL" id="NEX22300.1"/>
    </source>
</evidence>
<dbReference type="PANTHER" id="PTHR47894">
    <property type="entry name" value="HTH-TYPE TRANSCRIPTIONAL REGULATOR GADX"/>
    <property type="match status" value="1"/>
</dbReference>
<evidence type="ECO:0000259" key="4">
    <source>
        <dbReference type="PROSITE" id="PS01124"/>
    </source>
</evidence>
<accession>A0A6P1DXU5</accession>
<keyword evidence="2" id="KW-0238">DNA-binding</keyword>
<dbReference type="RefSeq" id="WP_164655397.1">
    <property type="nucleotide sequence ID" value="NZ_JAAIJR010000093.1"/>
</dbReference>
<proteinExistence type="predicted"/>
<evidence type="ECO:0000256" key="1">
    <source>
        <dbReference type="ARBA" id="ARBA00023015"/>
    </source>
</evidence>
<dbReference type="AlphaFoldDB" id="A0A6P1DXU5"/>
<dbReference type="Proteomes" id="UP000471640">
    <property type="component" value="Unassembled WGS sequence"/>
</dbReference>
<dbReference type="Pfam" id="PF12833">
    <property type="entry name" value="HTH_18"/>
    <property type="match status" value="1"/>
</dbReference>
<dbReference type="InterPro" id="IPR018060">
    <property type="entry name" value="HTH_AraC"/>
</dbReference>
<dbReference type="GO" id="GO:0000976">
    <property type="term" value="F:transcription cis-regulatory region binding"/>
    <property type="evidence" value="ECO:0007669"/>
    <property type="project" value="TreeGrafter"/>
</dbReference>
<comment type="caution">
    <text evidence="5">The sequence shown here is derived from an EMBL/GenBank/DDBJ whole genome shotgun (WGS) entry which is preliminary data.</text>
</comment>
<feature type="domain" description="HTH araC/xylS-type" evidence="4">
    <location>
        <begin position="222"/>
        <end position="328"/>
    </location>
</feature>
<dbReference type="Gene3D" id="1.10.10.60">
    <property type="entry name" value="Homeodomain-like"/>
    <property type="match status" value="1"/>
</dbReference>
<evidence type="ECO:0000256" key="2">
    <source>
        <dbReference type="ARBA" id="ARBA00023125"/>
    </source>
</evidence>